<name>A0A935W3Y6_9PROT</name>
<reference evidence="3 4" key="1">
    <citation type="submission" date="2020-10" db="EMBL/GenBank/DDBJ databases">
        <title>Connecting structure to function with the recovery of over 1000 high-quality activated sludge metagenome-assembled genomes encoding full-length rRNA genes using long-read sequencing.</title>
        <authorList>
            <person name="Singleton C.M."/>
            <person name="Petriglieri F."/>
            <person name="Kristensen J.M."/>
            <person name="Kirkegaard R.H."/>
            <person name="Michaelsen T.Y."/>
            <person name="Andersen M.H."/>
            <person name="Karst S.M."/>
            <person name="Dueholm M.S."/>
            <person name="Nielsen P.H."/>
            <person name="Albertsen M."/>
        </authorList>
    </citation>
    <scope>NUCLEOTIDE SEQUENCE [LARGE SCALE GENOMIC DNA]</scope>
    <source>
        <strain evidence="3">Fred_18-Q3-R57-64_BAT3C.720</strain>
    </source>
</reference>
<proteinExistence type="predicted"/>
<feature type="transmembrane region" description="Helical" evidence="1">
    <location>
        <begin position="424"/>
        <end position="442"/>
    </location>
</feature>
<evidence type="ECO:0000313" key="3">
    <source>
        <dbReference type="EMBL" id="MBK7954836.1"/>
    </source>
</evidence>
<sequence>MRFSVAWLLCLLQGAAVAEVPGDFAFAIPLASSGPAALFRIDLPQAVYEGVSRADLGDLRVFNAAGEPVPHAFLPRTVAAREKRTPLRLPFFALRGDTVAGVEGLDVRIERASGRAVLTINERGRAPARDAPLLGYLVDATAVELPLQALLLELPPGSHSVATRVRVDVSDDLARWTTLVADAPVLQLEQGGQRLEQLRVEFSPRQARYFRLAWPGVAQPLPLAGLTGEPGEALVDLPRHWKEVVGSAEPAGEYTFDLAGQFPVDRLRLTLPQPNSIASVEILARSRSNDPWRRIAVATVYRLGVGSGEVVNPELVIAPTSDRYWRLRVDPRGGGLGVGTPQLAAGWVPHGVVFAARGGAPFELAYGSGRAGPAAYPITTLVPGYRVEDAGQASPVPIGQAITGSVRTLAGESAMRTPVDWRRWALWGSLLLGVALLAGMALRLGRQLARSPPQQNGPDEH</sequence>
<keyword evidence="2" id="KW-0732">Signal</keyword>
<dbReference type="AlphaFoldDB" id="A0A935W3Y6"/>
<keyword evidence="1" id="KW-0812">Transmembrane</keyword>
<accession>A0A935W3Y6</accession>
<evidence type="ECO:0000256" key="2">
    <source>
        <dbReference type="SAM" id="SignalP"/>
    </source>
</evidence>
<dbReference type="EMBL" id="JADJOT010000009">
    <property type="protein sequence ID" value="MBK7954836.1"/>
    <property type="molecule type" value="Genomic_DNA"/>
</dbReference>
<feature type="signal peptide" evidence="2">
    <location>
        <begin position="1"/>
        <end position="18"/>
    </location>
</feature>
<keyword evidence="1" id="KW-1133">Transmembrane helix</keyword>
<dbReference type="Proteomes" id="UP000706151">
    <property type="component" value="Unassembled WGS sequence"/>
</dbReference>
<protein>
    <submittedName>
        <fullName evidence="3">DUF3999 domain-containing protein</fullName>
    </submittedName>
</protein>
<feature type="chain" id="PRO_5037348082" evidence="2">
    <location>
        <begin position="19"/>
        <end position="461"/>
    </location>
</feature>
<evidence type="ECO:0000313" key="4">
    <source>
        <dbReference type="Proteomes" id="UP000706151"/>
    </source>
</evidence>
<dbReference type="Pfam" id="PF13163">
    <property type="entry name" value="DUF3999"/>
    <property type="match status" value="1"/>
</dbReference>
<dbReference type="InterPro" id="IPR025060">
    <property type="entry name" value="DUF3999"/>
</dbReference>
<keyword evidence="1" id="KW-0472">Membrane</keyword>
<evidence type="ECO:0000256" key="1">
    <source>
        <dbReference type="SAM" id="Phobius"/>
    </source>
</evidence>
<gene>
    <name evidence="3" type="ORF">IPK02_13285</name>
</gene>
<comment type="caution">
    <text evidence="3">The sequence shown here is derived from an EMBL/GenBank/DDBJ whole genome shotgun (WGS) entry which is preliminary data.</text>
</comment>
<organism evidence="3 4">
    <name type="scientific">Candidatus Accumulibacter affinis</name>
    <dbReference type="NCBI Taxonomy" id="2954384"/>
    <lineage>
        <taxon>Bacteria</taxon>
        <taxon>Pseudomonadati</taxon>
        <taxon>Pseudomonadota</taxon>
        <taxon>Betaproteobacteria</taxon>
        <taxon>Candidatus Accumulibacter</taxon>
    </lineage>
</organism>